<dbReference type="InterPro" id="IPR029045">
    <property type="entry name" value="ClpP/crotonase-like_dom_sf"/>
</dbReference>
<evidence type="ECO:0000259" key="1">
    <source>
        <dbReference type="Pfam" id="PF03572"/>
    </source>
</evidence>
<dbReference type="Pfam" id="PF03572">
    <property type="entry name" value="Peptidase_S41"/>
    <property type="match status" value="1"/>
</dbReference>
<comment type="caution">
    <text evidence="2">The sequence shown here is derived from an EMBL/GenBank/DDBJ whole genome shotgun (WGS) entry which is preliminary data.</text>
</comment>
<protein>
    <recommendedName>
        <fullName evidence="1">Tail specific protease domain-containing protein</fullName>
    </recommendedName>
</protein>
<evidence type="ECO:0000313" key="3">
    <source>
        <dbReference type="Proteomes" id="UP001424459"/>
    </source>
</evidence>
<dbReference type="SUPFAM" id="SSF52096">
    <property type="entry name" value="ClpP/crotonase"/>
    <property type="match status" value="1"/>
</dbReference>
<dbReference type="Proteomes" id="UP001424459">
    <property type="component" value="Unassembled WGS sequence"/>
</dbReference>
<proteinExistence type="predicted"/>
<evidence type="ECO:0000313" key="2">
    <source>
        <dbReference type="EMBL" id="GAA4042225.1"/>
    </source>
</evidence>
<dbReference type="Gene3D" id="3.90.226.10">
    <property type="entry name" value="2-enoyl-CoA Hydratase, Chain A, domain 1"/>
    <property type="match status" value="1"/>
</dbReference>
<dbReference type="EMBL" id="BAABBR010000001">
    <property type="protein sequence ID" value="GAA4042225.1"/>
    <property type="molecule type" value="Genomic_DNA"/>
</dbReference>
<organism evidence="2 3">
    <name type="scientific">Sphingomonas rosea</name>
    <dbReference type="NCBI Taxonomy" id="335605"/>
    <lineage>
        <taxon>Bacteria</taxon>
        <taxon>Pseudomonadati</taxon>
        <taxon>Pseudomonadota</taxon>
        <taxon>Alphaproteobacteria</taxon>
        <taxon>Sphingomonadales</taxon>
        <taxon>Sphingomonadaceae</taxon>
        <taxon>Sphingomonas</taxon>
    </lineage>
</organism>
<feature type="domain" description="Tail specific protease" evidence="1">
    <location>
        <begin position="234"/>
        <end position="381"/>
    </location>
</feature>
<sequence length="394" mass="43557">MTDPSALRADLRFALETIERQHPDLTHSVKTSELERQALRIDRQLDHPMGQAEAWANLAELNPLLADGHLFIGLPDWRARSEEKVGSGVGLFPFEINLDRKGYPVITAALGGSASPLEGRRILRIEGRDARAVARSLMARTHGDTPAFRKALLAQRWWLWFATLYGTPQSYTLVLDSGKRPVIADAAHSLPAILRRDASFERLFICQINPDRSAKLTVSSFVWADKERFFSFTRDCFSRMKAAGSDRLLIDVSQNGGGDDDMWKDGILRYIATRPYKQGSTYTKREKSGEKVTGTITSWTQPVEGEPLHFAGKVEVLIGPSTYSSAVLFSNVVRDYRFGTLVGTGGAARTRQSGGVQSIKLPNTGLVLSYPRFVLDPPSGSQAPMYLQPAAPAH</sequence>
<name>A0ABP7UFP4_9SPHN</name>
<dbReference type="InterPro" id="IPR005151">
    <property type="entry name" value="Tail-specific_protease"/>
</dbReference>
<keyword evidence="3" id="KW-1185">Reference proteome</keyword>
<gene>
    <name evidence="2" type="ORF">GCM10022281_24180</name>
</gene>
<reference evidence="3" key="1">
    <citation type="journal article" date="2019" name="Int. J. Syst. Evol. Microbiol.">
        <title>The Global Catalogue of Microorganisms (GCM) 10K type strain sequencing project: providing services to taxonomists for standard genome sequencing and annotation.</title>
        <authorList>
            <consortium name="The Broad Institute Genomics Platform"/>
            <consortium name="The Broad Institute Genome Sequencing Center for Infectious Disease"/>
            <person name="Wu L."/>
            <person name="Ma J."/>
        </authorList>
    </citation>
    <scope>NUCLEOTIDE SEQUENCE [LARGE SCALE GENOMIC DNA]</scope>
    <source>
        <strain evidence="3">JCM 17564</strain>
    </source>
</reference>
<accession>A0ABP7UFP4</accession>